<feature type="transmembrane region" description="Helical" evidence="2">
    <location>
        <begin position="54"/>
        <end position="72"/>
    </location>
</feature>
<keyword evidence="5" id="KW-1185">Reference proteome</keyword>
<feature type="region of interest" description="Disordered" evidence="1">
    <location>
        <begin position="467"/>
        <end position="544"/>
    </location>
</feature>
<reference evidence="4 5" key="1">
    <citation type="journal article" date="2017" name="Curr. Microbiol.">
        <title>Mucilaginibacter ginsenosidivorans sp. nov., Isolated from Soil of Ginseng Field.</title>
        <authorList>
            <person name="Kim M.M."/>
            <person name="Siddiqi M.Z."/>
            <person name="Im W.T."/>
        </authorList>
    </citation>
    <scope>NUCLEOTIDE SEQUENCE [LARGE SCALE GENOMIC DNA]</scope>
    <source>
        <strain evidence="4 5">Gsoil 3017</strain>
    </source>
</reference>
<feature type="compositionally biased region" description="Basic and acidic residues" evidence="1">
    <location>
        <begin position="508"/>
        <end position="524"/>
    </location>
</feature>
<dbReference type="PANTHER" id="PTHR34978:SF3">
    <property type="entry name" value="SLR0241 PROTEIN"/>
    <property type="match status" value="1"/>
</dbReference>
<dbReference type="RefSeq" id="WP_147031942.1">
    <property type="nucleotide sequence ID" value="NZ_CP042436.1"/>
</dbReference>
<keyword evidence="2" id="KW-0472">Membrane</keyword>
<dbReference type="Proteomes" id="UP000321479">
    <property type="component" value="Chromosome"/>
</dbReference>
<evidence type="ECO:0000313" key="4">
    <source>
        <dbReference type="EMBL" id="QEC63366.1"/>
    </source>
</evidence>
<proteinExistence type="predicted"/>
<name>A0A5B8UY92_9SPHI</name>
<feature type="transmembrane region" description="Helical" evidence="2">
    <location>
        <begin position="20"/>
        <end position="42"/>
    </location>
</feature>
<dbReference type="EMBL" id="CP042436">
    <property type="protein sequence ID" value="QEC63366.1"/>
    <property type="molecule type" value="Genomic_DNA"/>
</dbReference>
<evidence type="ECO:0000313" key="5">
    <source>
        <dbReference type="Proteomes" id="UP000321479"/>
    </source>
</evidence>
<dbReference type="CDD" id="cd07341">
    <property type="entry name" value="M56_BlaR1_MecR1_like"/>
    <property type="match status" value="1"/>
</dbReference>
<feature type="transmembrane region" description="Helical" evidence="2">
    <location>
        <begin position="325"/>
        <end position="344"/>
    </location>
</feature>
<evidence type="ECO:0000259" key="3">
    <source>
        <dbReference type="Pfam" id="PF05569"/>
    </source>
</evidence>
<organism evidence="4 5">
    <name type="scientific">Mucilaginibacter ginsenosidivorans</name>
    <dbReference type="NCBI Taxonomy" id="398053"/>
    <lineage>
        <taxon>Bacteria</taxon>
        <taxon>Pseudomonadati</taxon>
        <taxon>Bacteroidota</taxon>
        <taxon>Sphingobacteriia</taxon>
        <taxon>Sphingobacteriales</taxon>
        <taxon>Sphingobacteriaceae</taxon>
        <taxon>Mucilaginibacter</taxon>
    </lineage>
</organism>
<dbReference type="KEGG" id="mgin:FRZ54_12535"/>
<evidence type="ECO:0000256" key="1">
    <source>
        <dbReference type="SAM" id="MobiDB-lite"/>
    </source>
</evidence>
<dbReference type="Pfam" id="PF05569">
    <property type="entry name" value="Peptidase_M56"/>
    <property type="match status" value="1"/>
</dbReference>
<dbReference type="InterPro" id="IPR052173">
    <property type="entry name" value="Beta-lactam_resp_regulator"/>
</dbReference>
<protein>
    <recommendedName>
        <fullName evidence="3">Peptidase M56 domain-containing protein</fullName>
    </recommendedName>
</protein>
<dbReference type="Gene3D" id="3.30.2010.10">
    <property type="entry name" value="Metalloproteases ('zincins'), catalytic domain"/>
    <property type="match status" value="1"/>
</dbReference>
<keyword evidence="2" id="KW-1133">Transmembrane helix</keyword>
<sequence length="571" mass="64150">MQTLQATGTVSQHFFQAFGWMLIHSLWQGLLLAVITGLILTFAKRSGAAVRYNVILAQLVLFIVACASTFVWEWNKAPLQTTAHPLAVTINTTSLPFDINAASIRAFAKICIGYFSANAPMIVLLWFVLFIFRSLRMMGGMVYIRRARNRFIYQPPAEWKDKIEVLCHNLQLKRAVTLLESGYVKMPMVIGHLKPVILVPVGLIAGLPAGQVEAILLHELAHIRRHDYMVNFLQTVAETVFFFNPGLLWISSLLREERENCCDDIALGQTQNKREFVQALISFKEHALYGNNYQVAFPGKKDHLLNRVARILNNQHKAFGPAEKAFFMGGVVVLSIVVATAAIAQVKSSNYATSHKAHIPAVKQMAVKQHNALQNERVFTNGALPGHEAISRRRASITVTGRLQYSNAIKTSDIVSTVISNGLQSNGTSPAATDQLSARQQQDEALRDQVQAKKDQVQAVIDQAQAKRDQEQARLDQVQAKEDEERARRDRDEARKDQATQNAIQQQKNKEQADLNRDQAKRNAEQNVRNQEQAKRNALQAVRNEEQVKLNEIQARKNQEQAIKNQTGIQQ</sequence>
<evidence type="ECO:0000256" key="2">
    <source>
        <dbReference type="SAM" id="Phobius"/>
    </source>
</evidence>
<keyword evidence="2" id="KW-0812">Transmembrane</keyword>
<dbReference type="OrthoDB" id="15218at2"/>
<feature type="compositionally biased region" description="Basic and acidic residues" evidence="1">
    <location>
        <begin position="467"/>
        <end position="498"/>
    </location>
</feature>
<dbReference type="PANTHER" id="PTHR34978">
    <property type="entry name" value="POSSIBLE SENSOR-TRANSDUCER PROTEIN BLAR"/>
    <property type="match status" value="1"/>
</dbReference>
<gene>
    <name evidence="4" type="ORF">FRZ54_12535</name>
</gene>
<dbReference type="InterPro" id="IPR008756">
    <property type="entry name" value="Peptidase_M56"/>
</dbReference>
<feature type="domain" description="Peptidase M56" evidence="3">
    <location>
        <begin position="34"/>
        <end position="309"/>
    </location>
</feature>
<dbReference type="AlphaFoldDB" id="A0A5B8UY92"/>
<accession>A0A5B8UY92</accession>